<dbReference type="Proteomes" id="UP001153069">
    <property type="component" value="Unassembled WGS sequence"/>
</dbReference>
<proteinExistence type="predicted"/>
<evidence type="ECO:0000256" key="1">
    <source>
        <dbReference type="SAM" id="Phobius"/>
    </source>
</evidence>
<feature type="transmembrane region" description="Helical" evidence="1">
    <location>
        <begin position="87"/>
        <end position="106"/>
    </location>
</feature>
<comment type="caution">
    <text evidence="2">The sequence shown here is derived from an EMBL/GenBank/DDBJ whole genome shotgun (WGS) entry which is preliminary data.</text>
</comment>
<keyword evidence="3" id="KW-1185">Reference proteome</keyword>
<evidence type="ECO:0000313" key="3">
    <source>
        <dbReference type="Proteomes" id="UP001153069"/>
    </source>
</evidence>
<evidence type="ECO:0000313" key="2">
    <source>
        <dbReference type="EMBL" id="CAB9526549.1"/>
    </source>
</evidence>
<reference evidence="2" key="1">
    <citation type="submission" date="2020-06" db="EMBL/GenBank/DDBJ databases">
        <authorList>
            <consortium name="Plant Systems Biology data submission"/>
        </authorList>
    </citation>
    <scope>NUCLEOTIDE SEQUENCE</scope>
    <source>
        <strain evidence="2">D6</strain>
    </source>
</reference>
<name>A0A9N8EVX5_9STRA</name>
<keyword evidence="1" id="KW-1133">Transmembrane helix</keyword>
<dbReference type="AlphaFoldDB" id="A0A9N8EVX5"/>
<feature type="transmembrane region" description="Helical" evidence="1">
    <location>
        <begin position="55"/>
        <end position="75"/>
    </location>
</feature>
<feature type="transmembrane region" description="Helical" evidence="1">
    <location>
        <begin position="17"/>
        <end position="35"/>
    </location>
</feature>
<gene>
    <name evidence="2" type="ORF">SEMRO_1845_G301320.1</name>
</gene>
<protein>
    <submittedName>
        <fullName evidence="2">Uncharacterized protein</fullName>
    </submittedName>
</protein>
<keyword evidence="1" id="KW-0472">Membrane</keyword>
<keyword evidence="1" id="KW-0812">Transmembrane</keyword>
<dbReference type="EMBL" id="CAICTM010001843">
    <property type="protein sequence ID" value="CAB9526549.1"/>
    <property type="molecule type" value="Genomic_DNA"/>
</dbReference>
<organism evidence="2 3">
    <name type="scientific">Seminavis robusta</name>
    <dbReference type="NCBI Taxonomy" id="568900"/>
    <lineage>
        <taxon>Eukaryota</taxon>
        <taxon>Sar</taxon>
        <taxon>Stramenopiles</taxon>
        <taxon>Ochrophyta</taxon>
        <taxon>Bacillariophyta</taxon>
        <taxon>Bacillariophyceae</taxon>
        <taxon>Bacillariophycidae</taxon>
        <taxon>Naviculales</taxon>
        <taxon>Naviculaceae</taxon>
        <taxon>Seminavis</taxon>
    </lineage>
</organism>
<sequence>MSDLDTCRNEIQQEINLYWSFVYISLTLTVVNVIFRNILRNGSNPEENYGKAVKLFVVTGIIKCIFGILLITVLLPTCPAGCTCGHIGHPTYGYVALALGFLWLYYAHVYYKKLQEAGVQYGEVAMSKPEISMTSPVV</sequence>
<accession>A0A9N8EVX5</accession>